<name>W3XLI0_PESFW</name>
<reference evidence="7" key="1">
    <citation type="journal article" date="2015" name="BMC Genomics">
        <title>Genomic and transcriptomic analysis of the endophytic fungus Pestalotiopsis fici reveals its lifestyle and high potential for synthesis of natural products.</title>
        <authorList>
            <person name="Wang X."/>
            <person name="Zhang X."/>
            <person name="Liu L."/>
            <person name="Xiang M."/>
            <person name="Wang W."/>
            <person name="Sun X."/>
            <person name="Che Y."/>
            <person name="Guo L."/>
            <person name="Liu G."/>
            <person name="Guo L."/>
            <person name="Wang C."/>
            <person name="Yin W.B."/>
            <person name="Stadler M."/>
            <person name="Zhang X."/>
            <person name="Liu X."/>
        </authorList>
    </citation>
    <scope>NUCLEOTIDE SEQUENCE [LARGE SCALE GENOMIC DNA]</scope>
    <source>
        <strain evidence="7">W106-1 / CGMCC3.15140</strain>
    </source>
</reference>
<feature type="domain" description="PP4R3 EVH1-like" evidence="3">
    <location>
        <begin position="958"/>
        <end position="1056"/>
    </location>
</feature>
<evidence type="ECO:0000259" key="4">
    <source>
        <dbReference type="Pfam" id="PF24809"/>
    </source>
</evidence>
<evidence type="ECO:0000259" key="3">
    <source>
        <dbReference type="Pfam" id="PF22972"/>
    </source>
</evidence>
<organism evidence="6 7">
    <name type="scientific">Pestalotiopsis fici (strain W106-1 / CGMCC3.15140)</name>
    <dbReference type="NCBI Taxonomy" id="1229662"/>
    <lineage>
        <taxon>Eukaryota</taxon>
        <taxon>Fungi</taxon>
        <taxon>Dikarya</taxon>
        <taxon>Ascomycota</taxon>
        <taxon>Pezizomycotina</taxon>
        <taxon>Sordariomycetes</taxon>
        <taxon>Xylariomycetidae</taxon>
        <taxon>Amphisphaeriales</taxon>
        <taxon>Sporocadaceae</taxon>
        <taxon>Pestalotiopsis</taxon>
    </lineage>
</organism>
<dbReference type="Gene3D" id="2.30.29.30">
    <property type="entry name" value="Pleckstrin-homology domain (PH domain)/Phosphotyrosine-binding domain (PTB)"/>
    <property type="match status" value="1"/>
</dbReference>
<evidence type="ECO:0000256" key="1">
    <source>
        <dbReference type="ARBA" id="ARBA00022737"/>
    </source>
</evidence>
<dbReference type="KEGG" id="pfy:PFICI_00140"/>
<feature type="compositionally biased region" description="Polar residues" evidence="2">
    <location>
        <begin position="909"/>
        <end position="919"/>
    </location>
</feature>
<dbReference type="PANTHER" id="PTHR10039">
    <property type="entry name" value="AMELOGENIN"/>
    <property type="match status" value="1"/>
</dbReference>
<dbReference type="Gene3D" id="3.40.50.300">
    <property type="entry name" value="P-loop containing nucleotide triphosphate hydrolases"/>
    <property type="match status" value="1"/>
</dbReference>
<dbReference type="OrthoDB" id="7464126at2759"/>
<dbReference type="STRING" id="1229662.W3XLI0"/>
<evidence type="ECO:0000256" key="2">
    <source>
        <dbReference type="SAM" id="MobiDB-lite"/>
    </source>
</evidence>
<dbReference type="SUPFAM" id="SSF52540">
    <property type="entry name" value="P-loop containing nucleoside triphosphate hydrolases"/>
    <property type="match status" value="1"/>
</dbReference>
<feature type="domain" description="Nephrocystin 3-like N-terminal" evidence="5">
    <location>
        <begin position="270"/>
        <end position="440"/>
    </location>
</feature>
<dbReference type="Pfam" id="PF24883">
    <property type="entry name" value="NPHP3_N"/>
    <property type="match status" value="1"/>
</dbReference>
<dbReference type="HOGENOM" id="CLU_002406_0_1_1"/>
<feature type="region of interest" description="Disordered" evidence="2">
    <location>
        <begin position="903"/>
        <end position="931"/>
    </location>
</feature>
<dbReference type="OMA" id="EYWTEYL"/>
<sequence>MPSKFGPAASASARETIRTAFEELDRTITPVDSRDFHSTTLEDVRSAALEIETQLAVKQSLRNLRRLMPLFQGLEHYAKVVDVLCNGTPYLAWIWAPITLILRLASEYVEAFEAIMKGYSKIAESLVRFEILQKAFTGNQQFQQTLAVFYSDILQFHKFAYTFLRRSSWKLMFLTSWGRFERRFHGILEDLDRHGALIDQEANARNIFESRQQWQEIQAWREENYERLKRQENEQAAKQYGYIKSWLKADDSEQLTIQDLASFEGNQYPGTCTWALDNQTLRAWLRKDTNSCLCWLQGIPGAGKTILLTQIQAFMRADSRIVLSHFLSSSYASSASYDQILRSLLLQLLQQDEDLTAHVYARYVMEKKIASTSALEQLVKVLFTTTSQEPRSTQFIWVLIDSFEACESNKQASLISLMNQLVSKNPRSGGTVCKFLIASRASPLLSKRLRNDQIISMTKEKQALDVAIRVYTSHRLDRLRDRFDQLHLGHNNLEDIQSAIAKKLMVSGMFLYARLILDYIGRKIFYSADEVRRSVDDLPRELADYYREILAQIIAPLDKQSNERVRSLFGWIAFARNPLKRLELLSAITFSSSDHLVPHLVPDFILTVCGALVEERPNATLAFIHSTVKEFLQSTTSNLPLDDTISIHEHGVASVTCLRAGLHVFRSDASRHAQNLRVVHGLHGFHLYANNYWVDYLLEIMKISSKPINEVPLYQLAVDLAAQANQNEIQSVFDNEGERSSGDEGLSLIPDVQLRRLVRLTLKSRSHKTTEQQIFVVDDIDETLKRRDEMITQTSLQAITSSYQDIVVFLLEQRDYPEISSEELQRFKNQFRNSGFTCRFDKCHFATIGFDSYAERNEHELTHSKPFTCPITDCKYPAFVSKAAVQRHVNKIHVVTIQRKPLRRPGSVKPTTKLNSSTMKIGPISNRHTPRPMAEISHDDPIRDLSAPSVPDQSAEKHRVQVYEFRYNQWQDRGIGFCTADYQIESDLDDAVVTVESEDPPYGILLELHLPAPTIFHKQQGKLIRWYDPREGVDMSLGFQEVEGCTMVWRCIEQVQGLEDAVDEDATFKSLVAFVHSEEGSEDEIIEEALEDV</sequence>
<evidence type="ECO:0000313" key="7">
    <source>
        <dbReference type="Proteomes" id="UP000030651"/>
    </source>
</evidence>
<protein>
    <recommendedName>
        <fullName evidence="8">NACHT domain-containing protein</fullName>
    </recommendedName>
</protein>
<dbReference type="Pfam" id="PF24809">
    <property type="entry name" value="DUF7708"/>
    <property type="match status" value="1"/>
</dbReference>
<dbReference type="EMBL" id="KI912109">
    <property type="protein sequence ID" value="ETS86312.1"/>
    <property type="molecule type" value="Genomic_DNA"/>
</dbReference>
<dbReference type="InParanoid" id="W3XLI0"/>
<dbReference type="eggNOG" id="KOG2175">
    <property type="taxonomic scope" value="Eukaryota"/>
</dbReference>
<dbReference type="RefSeq" id="XP_007826912.1">
    <property type="nucleotide sequence ID" value="XM_007828721.1"/>
</dbReference>
<dbReference type="Pfam" id="PF22972">
    <property type="entry name" value="EVH1_PP4R3"/>
    <property type="match status" value="1"/>
</dbReference>
<dbReference type="InterPro" id="IPR056884">
    <property type="entry name" value="NPHP3-like_N"/>
</dbReference>
<gene>
    <name evidence="6" type="ORF">PFICI_00140</name>
</gene>
<evidence type="ECO:0000259" key="5">
    <source>
        <dbReference type="Pfam" id="PF24883"/>
    </source>
</evidence>
<dbReference type="AlphaFoldDB" id="W3XLI0"/>
<evidence type="ECO:0000313" key="6">
    <source>
        <dbReference type="EMBL" id="ETS86312.1"/>
    </source>
</evidence>
<keyword evidence="1" id="KW-0677">Repeat</keyword>
<dbReference type="Proteomes" id="UP000030651">
    <property type="component" value="Unassembled WGS sequence"/>
</dbReference>
<dbReference type="InterPro" id="IPR027417">
    <property type="entry name" value="P-loop_NTPase"/>
</dbReference>
<proteinExistence type="predicted"/>
<dbReference type="InterPro" id="IPR056125">
    <property type="entry name" value="DUF7708"/>
</dbReference>
<feature type="domain" description="DUF7708" evidence="4">
    <location>
        <begin position="72"/>
        <end position="205"/>
    </location>
</feature>
<evidence type="ECO:0008006" key="8">
    <source>
        <dbReference type="Google" id="ProtNLM"/>
    </source>
</evidence>
<dbReference type="InterPro" id="IPR011993">
    <property type="entry name" value="PH-like_dom_sf"/>
</dbReference>
<accession>W3XLI0</accession>
<dbReference type="PANTHER" id="PTHR10039:SF14">
    <property type="entry name" value="NACHT DOMAIN-CONTAINING PROTEIN"/>
    <property type="match status" value="1"/>
</dbReference>
<dbReference type="InterPro" id="IPR055236">
    <property type="entry name" value="EVH1_PP4R3"/>
</dbReference>
<keyword evidence="7" id="KW-1185">Reference proteome</keyword>
<dbReference type="GeneID" id="19265153"/>